<name>A0A6F9XMK4_9LACO</name>
<protein>
    <submittedName>
        <fullName evidence="2">Uncharacterized protein</fullName>
    </submittedName>
</protein>
<organism evidence="2">
    <name type="scientific">Ligilactobacillus agilis</name>
    <dbReference type="NCBI Taxonomy" id="1601"/>
    <lineage>
        <taxon>Bacteria</taxon>
        <taxon>Bacillati</taxon>
        <taxon>Bacillota</taxon>
        <taxon>Bacilli</taxon>
        <taxon>Lactobacillales</taxon>
        <taxon>Lactobacillaceae</taxon>
        <taxon>Ligilactobacillus</taxon>
    </lineage>
</organism>
<feature type="transmembrane region" description="Helical" evidence="1">
    <location>
        <begin position="143"/>
        <end position="164"/>
    </location>
</feature>
<feature type="transmembrane region" description="Helical" evidence="1">
    <location>
        <begin position="55"/>
        <end position="73"/>
    </location>
</feature>
<sequence>MIEISINGIKKYLKCFFIEYVLMNPADRKRLKKWYGKKYWRHNKEYNAFWNKFEIMNLLLGGIALIVSCFIYRKFHSIHIISRTIQDFVSKETTIINNTLETGSVIKLILNWNFDNDTILIVGVLIVGVSSLTINVDNYLPEVALLINIIKFSFFILLLESIQIYSMASIFTNVMILMISQNIYIIFRDIFNWVTKKENVRMDYKRLSVLIGIVVAIYSLIK</sequence>
<gene>
    <name evidence="2" type="ORF">SY212_15310</name>
</gene>
<evidence type="ECO:0000256" key="1">
    <source>
        <dbReference type="SAM" id="Phobius"/>
    </source>
</evidence>
<accession>A0A6F9XMK4</accession>
<evidence type="ECO:0000313" key="2">
    <source>
        <dbReference type="EMBL" id="GET06501.1"/>
    </source>
</evidence>
<proteinExistence type="predicted"/>
<comment type="caution">
    <text evidence="2">The sequence shown here is derived from an EMBL/GenBank/DDBJ whole genome shotgun (WGS) entry which is preliminary data.</text>
</comment>
<dbReference type="RefSeq" id="WP_172584902.1">
    <property type="nucleotide sequence ID" value="NZ_BLAM01000149.1"/>
</dbReference>
<keyword evidence="1" id="KW-1133">Transmembrane helix</keyword>
<dbReference type="AlphaFoldDB" id="A0A6F9XMK4"/>
<feature type="transmembrane region" description="Helical" evidence="1">
    <location>
        <begin position="118"/>
        <end position="136"/>
    </location>
</feature>
<dbReference type="EMBL" id="BLAM01000149">
    <property type="protein sequence ID" value="GET06501.1"/>
    <property type="molecule type" value="Genomic_DNA"/>
</dbReference>
<reference evidence="2" key="1">
    <citation type="submission" date="2019-10" db="EMBL/GenBank/DDBJ databases">
        <title>Lactobacillus agilis SY212 Whole Genome Sequencing Project.</title>
        <authorList>
            <person name="Suzuki S."/>
            <person name="Endo A."/>
            <person name="Maeno S."/>
            <person name="Shiwa Y."/>
            <person name="Matsutani M."/>
            <person name="Kajikawa A."/>
        </authorList>
    </citation>
    <scope>NUCLEOTIDE SEQUENCE</scope>
    <source>
        <strain evidence="2">SY212</strain>
    </source>
</reference>
<dbReference type="Proteomes" id="UP000494265">
    <property type="component" value="Unassembled WGS sequence"/>
</dbReference>
<keyword evidence="1" id="KW-0812">Transmembrane</keyword>
<feature type="transmembrane region" description="Helical" evidence="1">
    <location>
        <begin position="170"/>
        <end position="191"/>
    </location>
</feature>
<keyword evidence="1" id="KW-0472">Membrane</keyword>
<feature type="transmembrane region" description="Helical" evidence="1">
    <location>
        <begin position="203"/>
        <end position="221"/>
    </location>
</feature>